<name>A0A846TXB6_9MICC</name>
<dbReference type="RefSeq" id="WP_157980482.1">
    <property type="nucleotide sequence ID" value="NZ_JAAVUN010000013.1"/>
</dbReference>
<evidence type="ECO:0000259" key="1">
    <source>
        <dbReference type="PROSITE" id="PS51186"/>
    </source>
</evidence>
<organism evidence="2 3">
    <name type="scientific">Kocuria subflava</name>
    <dbReference type="NCBI Taxonomy" id="1736139"/>
    <lineage>
        <taxon>Bacteria</taxon>
        <taxon>Bacillati</taxon>
        <taxon>Actinomycetota</taxon>
        <taxon>Actinomycetes</taxon>
        <taxon>Micrococcales</taxon>
        <taxon>Micrococcaceae</taxon>
        <taxon>Kocuria</taxon>
    </lineage>
</organism>
<accession>A0A846TXB6</accession>
<evidence type="ECO:0000313" key="3">
    <source>
        <dbReference type="Proteomes" id="UP000521379"/>
    </source>
</evidence>
<keyword evidence="2" id="KW-0808">Transferase</keyword>
<keyword evidence="3" id="KW-1185">Reference proteome</keyword>
<dbReference type="InterPro" id="IPR000182">
    <property type="entry name" value="GNAT_dom"/>
</dbReference>
<proteinExistence type="predicted"/>
<protein>
    <submittedName>
        <fullName evidence="2">GNAT family N-acetyltransferase</fullName>
    </submittedName>
</protein>
<dbReference type="GO" id="GO:0016747">
    <property type="term" value="F:acyltransferase activity, transferring groups other than amino-acyl groups"/>
    <property type="evidence" value="ECO:0007669"/>
    <property type="project" value="InterPro"/>
</dbReference>
<dbReference type="Proteomes" id="UP000521379">
    <property type="component" value="Unassembled WGS sequence"/>
</dbReference>
<evidence type="ECO:0000313" key="2">
    <source>
        <dbReference type="EMBL" id="NKE09867.1"/>
    </source>
</evidence>
<dbReference type="AlphaFoldDB" id="A0A846TXB6"/>
<dbReference type="Gene3D" id="3.40.630.30">
    <property type="match status" value="1"/>
</dbReference>
<comment type="caution">
    <text evidence="2">The sequence shown here is derived from an EMBL/GenBank/DDBJ whole genome shotgun (WGS) entry which is preliminary data.</text>
</comment>
<dbReference type="EMBL" id="JAAVUN010000013">
    <property type="protein sequence ID" value="NKE09867.1"/>
    <property type="molecule type" value="Genomic_DNA"/>
</dbReference>
<dbReference type="PROSITE" id="PS51186">
    <property type="entry name" value="GNAT"/>
    <property type="match status" value="1"/>
</dbReference>
<dbReference type="InterPro" id="IPR016181">
    <property type="entry name" value="Acyl_CoA_acyltransferase"/>
</dbReference>
<dbReference type="SUPFAM" id="SSF55729">
    <property type="entry name" value="Acyl-CoA N-acyltransferases (Nat)"/>
    <property type="match status" value="1"/>
</dbReference>
<dbReference type="Pfam" id="PF13508">
    <property type="entry name" value="Acetyltransf_7"/>
    <property type="match status" value="1"/>
</dbReference>
<reference evidence="2 3" key="1">
    <citation type="submission" date="2020-02" db="EMBL/GenBank/DDBJ databases">
        <authorList>
            <person name="Sun Q."/>
        </authorList>
    </citation>
    <scope>NUCLEOTIDE SEQUENCE [LARGE SCALE GENOMIC DNA]</scope>
    <source>
        <strain evidence="2 3">YIM 13062</strain>
    </source>
</reference>
<gene>
    <name evidence="2" type="ORF">GTW58_07945</name>
</gene>
<feature type="domain" description="N-acetyltransferase" evidence="1">
    <location>
        <begin position="1"/>
        <end position="175"/>
    </location>
</feature>
<sequence length="177" mass="18966">MTIRRGTPEDAAALTAVRFACQAETYGPLYGPEFVASIQSGTGTAEEDLQHLSTVGTTVQVAQDDDAALLGFAIAADGPMDWEADVAPDVIAARQLVSLYTRISTHGTGLGQRLLTAVLADHGPAEPVYLWIMAGNDRAHAFYAKHGFTQVDHPPFPAEHAWSGQFTYRMLRPGQVG</sequence>